<evidence type="ECO:0000313" key="3">
    <source>
        <dbReference type="Proteomes" id="UP000799779"/>
    </source>
</evidence>
<feature type="region of interest" description="Disordered" evidence="1">
    <location>
        <begin position="292"/>
        <end position="390"/>
    </location>
</feature>
<feature type="compositionally biased region" description="Polar residues" evidence="1">
    <location>
        <begin position="552"/>
        <end position="591"/>
    </location>
</feature>
<evidence type="ECO:0000313" key="2">
    <source>
        <dbReference type="EMBL" id="KAF2006007.1"/>
    </source>
</evidence>
<keyword evidence="3" id="KW-1185">Reference proteome</keyword>
<feature type="compositionally biased region" description="Basic and acidic residues" evidence="1">
    <location>
        <begin position="769"/>
        <end position="788"/>
    </location>
</feature>
<proteinExistence type="predicted"/>
<dbReference type="Proteomes" id="UP000799779">
    <property type="component" value="Unassembled WGS sequence"/>
</dbReference>
<feature type="compositionally biased region" description="Low complexity" evidence="1">
    <location>
        <begin position="328"/>
        <end position="338"/>
    </location>
</feature>
<feature type="region of interest" description="Disordered" evidence="1">
    <location>
        <begin position="51"/>
        <end position="72"/>
    </location>
</feature>
<feature type="compositionally biased region" description="Basic and acidic residues" evidence="1">
    <location>
        <begin position="660"/>
        <end position="761"/>
    </location>
</feature>
<name>A0A6A5WWL8_9PLEO</name>
<accession>A0A6A5WWL8</accession>
<feature type="compositionally biased region" description="Basic and acidic residues" evidence="1">
    <location>
        <begin position="639"/>
        <end position="652"/>
    </location>
</feature>
<feature type="region of interest" description="Disordered" evidence="1">
    <location>
        <begin position="490"/>
        <end position="614"/>
    </location>
</feature>
<dbReference type="AlphaFoldDB" id="A0A6A5WWL8"/>
<organism evidence="2 3">
    <name type="scientific">Amniculicola lignicola CBS 123094</name>
    <dbReference type="NCBI Taxonomy" id="1392246"/>
    <lineage>
        <taxon>Eukaryota</taxon>
        <taxon>Fungi</taxon>
        <taxon>Dikarya</taxon>
        <taxon>Ascomycota</taxon>
        <taxon>Pezizomycotina</taxon>
        <taxon>Dothideomycetes</taxon>
        <taxon>Pleosporomycetidae</taxon>
        <taxon>Pleosporales</taxon>
        <taxon>Amniculicolaceae</taxon>
        <taxon>Amniculicola</taxon>
    </lineage>
</organism>
<feature type="compositionally biased region" description="Basic and acidic residues" evidence="1">
    <location>
        <begin position="360"/>
        <end position="372"/>
    </location>
</feature>
<sequence>MASPSDLSKENEGLTEGCETLSWNDYPRARAQMSLTQEEVDAWPDRLYGSWEDGYVPPQDGQPILPEQPYDPHRECMNAIESFDWNERPSNNTTCANEPTWEELLESNQEAMMSSPTGSDSEEPRKRVRFNYDFEESVVLNPPNENADKDCPTAPKAAPQTQQKDGTSKGGRSVPFPSHAEPEDVVMTDTLDNDNQNIPPSATEMPLRHSTQPNMQWENGFSTFKSHIQSIIDRDPNTPKNNQIQEAIERYVRATPLRMEDTSTANQTPMPLASVALPLLKHSVAVDIGPSLLSLSPPKPVPTPEPESGMVSSEEEASKGMQLDHFNPTSPASPSATPDPGAVTADDGHENISSGGVEEDAGKEVQMEDGDAKASGPNGLGIEETSAESGNVVDIKTVNMAGSDDVVMGVGDMTDDMPSALLEAKNANSIISADDSDSSLSELEDEETLMYNGDAIDEVPSVLLEEKNTDNIIAAEDFDSSLTELEDEEIFKSNGEDSKVTLSKNEGGKGGDTASEDDMDWHSAHSEATHKSDATPSKPPKPIRKSSPRMIINNSHSSLTSRISNTARDSSPVFSISSLHSNPQPSTNPKTPRSRAATPGYSPRATRSKKPTIMPGIDEIKDAEEHNAWSARVAIMKAGKRDKLSKHAEFAKQKANTGMEEEKDKASEKGETMQSEAEKQRHEDENMRRKDEEEKKAGRATRRADLKAKQEAKERAAEEEAKERAGRELEARIAKEMTEKQRVQIKAKETEERTAKEPEKKMKLRERRGRRESSNKGKEMREKLEERGKRKGRRK</sequence>
<reference evidence="2" key="1">
    <citation type="journal article" date="2020" name="Stud. Mycol.">
        <title>101 Dothideomycetes genomes: a test case for predicting lifestyles and emergence of pathogens.</title>
        <authorList>
            <person name="Haridas S."/>
            <person name="Albert R."/>
            <person name="Binder M."/>
            <person name="Bloem J."/>
            <person name="Labutti K."/>
            <person name="Salamov A."/>
            <person name="Andreopoulos B."/>
            <person name="Baker S."/>
            <person name="Barry K."/>
            <person name="Bills G."/>
            <person name="Bluhm B."/>
            <person name="Cannon C."/>
            <person name="Castanera R."/>
            <person name="Culley D."/>
            <person name="Daum C."/>
            <person name="Ezra D."/>
            <person name="Gonzalez J."/>
            <person name="Henrissat B."/>
            <person name="Kuo A."/>
            <person name="Liang C."/>
            <person name="Lipzen A."/>
            <person name="Lutzoni F."/>
            <person name="Magnuson J."/>
            <person name="Mondo S."/>
            <person name="Nolan M."/>
            <person name="Ohm R."/>
            <person name="Pangilinan J."/>
            <person name="Park H.-J."/>
            <person name="Ramirez L."/>
            <person name="Alfaro M."/>
            <person name="Sun H."/>
            <person name="Tritt A."/>
            <person name="Yoshinaga Y."/>
            <person name="Zwiers L.-H."/>
            <person name="Turgeon B."/>
            <person name="Goodwin S."/>
            <person name="Spatafora J."/>
            <person name="Crous P."/>
            <person name="Grigoriev I."/>
        </authorList>
    </citation>
    <scope>NUCLEOTIDE SEQUENCE</scope>
    <source>
        <strain evidence="2">CBS 123094</strain>
    </source>
</reference>
<feature type="compositionally biased region" description="Basic and acidic residues" evidence="1">
    <location>
        <begin position="520"/>
        <end position="533"/>
    </location>
</feature>
<feature type="region of interest" description="Disordered" evidence="1">
    <location>
        <begin position="639"/>
        <end position="795"/>
    </location>
</feature>
<protein>
    <submittedName>
        <fullName evidence="2">Uncharacterized protein</fullName>
    </submittedName>
</protein>
<dbReference type="EMBL" id="ML977561">
    <property type="protein sequence ID" value="KAF2006007.1"/>
    <property type="molecule type" value="Genomic_DNA"/>
</dbReference>
<evidence type="ECO:0000256" key="1">
    <source>
        <dbReference type="SAM" id="MobiDB-lite"/>
    </source>
</evidence>
<gene>
    <name evidence="2" type="ORF">P154DRAFT_606336</name>
</gene>
<feature type="compositionally biased region" description="Basic and acidic residues" evidence="1">
    <location>
        <begin position="490"/>
        <end position="499"/>
    </location>
</feature>
<feature type="region of interest" description="Disordered" evidence="1">
    <location>
        <begin position="139"/>
        <end position="182"/>
    </location>
</feature>